<organism evidence="1 2">
    <name type="scientific">Pseudomonas frederiksbergensis</name>
    <dbReference type="NCBI Taxonomy" id="104087"/>
    <lineage>
        <taxon>Bacteria</taxon>
        <taxon>Pseudomonadati</taxon>
        <taxon>Pseudomonadota</taxon>
        <taxon>Gammaproteobacteria</taxon>
        <taxon>Pseudomonadales</taxon>
        <taxon>Pseudomonadaceae</taxon>
        <taxon>Pseudomonas</taxon>
    </lineage>
</organism>
<accession>A0A1H4ZHC1</accession>
<evidence type="ECO:0000313" key="1">
    <source>
        <dbReference type="EMBL" id="SED29377.1"/>
    </source>
</evidence>
<dbReference type="SUPFAM" id="SSF47413">
    <property type="entry name" value="lambda repressor-like DNA-binding domains"/>
    <property type="match status" value="1"/>
</dbReference>
<dbReference type="InterPro" id="IPR010982">
    <property type="entry name" value="Lambda_DNA-bd_dom_sf"/>
</dbReference>
<dbReference type="InterPro" id="IPR038202">
    <property type="entry name" value="Cro_sf"/>
</dbReference>
<dbReference type="Proteomes" id="UP000183114">
    <property type="component" value="Unassembled WGS sequence"/>
</dbReference>
<dbReference type="GO" id="GO:0003677">
    <property type="term" value="F:DNA binding"/>
    <property type="evidence" value="ECO:0007669"/>
    <property type="project" value="InterPro"/>
</dbReference>
<protein>
    <submittedName>
        <fullName evidence="1">Cro protein</fullName>
    </submittedName>
</protein>
<dbReference type="RefSeq" id="WP_074875370.1">
    <property type="nucleotide sequence ID" value="NZ_FNTF01000002.1"/>
</dbReference>
<name>A0A1H4ZHC1_9PSED</name>
<sequence>MQRTPLKEFVTKVGQIKAAAALGLTQGGISKAIRADRVVYVIELEDGSFKAEEIKPFPGQVQRLAS</sequence>
<dbReference type="GO" id="GO:0006355">
    <property type="term" value="P:regulation of DNA-templated transcription"/>
    <property type="evidence" value="ECO:0007669"/>
    <property type="project" value="InterPro"/>
</dbReference>
<dbReference type="AlphaFoldDB" id="A0A1H4ZHC1"/>
<dbReference type="Pfam" id="PF09048">
    <property type="entry name" value="Cro"/>
    <property type="match status" value="1"/>
</dbReference>
<proteinExistence type="predicted"/>
<gene>
    <name evidence="1" type="ORF">SAMN04490185_3196</name>
</gene>
<dbReference type="InterPro" id="IPR000655">
    <property type="entry name" value="Cro-like"/>
</dbReference>
<evidence type="ECO:0000313" key="2">
    <source>
        <dbReference type="Proteomes" id="UP000183114"/>
    </source>
</evidence>
<reference evidence="1 2" key="1">
    <citation type="submission" date="2016-10" db="EMBL/GenBank/DDBJ databases">
        <authorList>
            <person name="de Groot N.N."/>
        </authorList>
    </citation>
    <scope>NUCLEOTIDE SEQUENCE [LARGE SCALE GENOMIC DNA]</scope>
    <source>
        <strain evidence="1 2">BS3655</strain>
    </source>
</reference>
<dbReference type="Gene3D" id="3.30.240.10">
    <property type="entry name" value="CRO Repressor"/>
    <property type="match status" value="1"/>
</dbReference>
<dbReference type="EMBL" id="FNTF01000002">
    <property type="protein sequence ID" value="SED29377.1"/>
    <property type="molecule type" value="Genomic_DNA"/>
</dbReference>